<name>A0A250JJN9_9BACT</name>
<evidence type="ECO:0000313" key="2">
    <source>
        <dbReference type="EMBL" id="ATB43611.1"/>
    </source>
</evidence>
<keyword evidence="1" id="KW-0812">Transmembrane</keyword>
<evidence type="ECO:0000256" key="1">
    <source>
        <dbReference type="SAM" id="Phobius"/>
    </source>
</evidence>
<evidence type="ECO:0000313" key="3">
    <source>
        <dbReference type="Proteomes" id="UP000217257"/>
    </source>
</evidence>
<protein>
    <recommendedName>
        <fullName evidence="4">DUF2938 domain-containing protein</fullName>
    </recommendedName>
</protein>
<proteinExistence type="predicted"/>
<feature type="transmembrane region" description="Helical" evidence="1">
    <location>
        <begin position="52"/>
        <end position="74"/>
    </location>
</feature>
<feature type="transmembrane region" description="Helical" evidence="1">
    <location>
        <begin position="139"/>
        <end position="156"/>
    </location>
</feature>
<reference evidence="2 3" key="1">
    <citation type="submission" date="2017-06" db="EMBL/GenBank/DDBJ databases">
        <title>Sequencing and comparative analysis of myxobacterial genomes.</title>
        <authorList>
            <person name="Rupp O."/>
            <person name="Goesmann A."/>
            <person name="Sogaard-Andersen L."/>
        </authorList>
    </citation>
    <scope>NUCLEOTIDE SEQUENCE [LARGE SCALE GENOMIC DNA]</scope>
    <source>
        <strain evidence="2 3">DSM 52655</strain>
    </source>
</reference>
<keyword evidence="1" id="KW-0472">Membrane</keyword>
<dbReference type="Proteomes" id="UP000217257">
    <property type="component" value="Chromosome"/>
</dbReference>
<sequence>MSWLLRWAVWGFASTLVLTGLLAGSQRLRLTRLNLPFLLGSMATADRDKAKLYGLGLHLLFGLLFSGVYVAVFAAWGRATWWMGALTGVLHASFVLLVVLPAMPALHPRMASESQGPTEVRQLEPPGFLGLHYGVRTPLVALVSHVVFGVLLGGLFRL</sequence>
<keyword evidence="1" id="KW-1133">Transmembrane helix</keyword>
<dbReference type="EMBL" id="CP022098">
    <property type="protein sequence ID" value="ATB43611.1"/>
    <property type="molecule type" value="Genomic_DNA"/>
</dbReference>
<feature type="transmembrane region" description="Helical" evidence="1">
    <location>
        <begin position="81"/>
        <end position="103"/>
    </location>
</feature>
<evidence type="ECO:0008006" key="4">
    <source>
        <dbReference type="Google" id="ProtNLM"/>
    </source>
</evidence>
<dbReference type="RefSeq" id="WP_232537194.1">
    <property type="nucleotide sequence ID" value="NZ_CP022098.1"/>
</dbReference>
<gene>
    <name evidence="2" type="ORF">CYFUS_009091</name>
</gene>
<dbReference type="KEGG" id="cfus:CYFUS_009091"/>
<dbReference type="AlphaFoldDB" id="A0A250JJN9"/>
<organism evidence="2 3">
    <name type="scientific">Cystobacter fuscus</name>
    <dbReference type="NCBI Taxonomy" id="43"/>
    <lineage>
        <taxon>Bacteria</taxon>
        <taxon>Pseudomonadati</taxon>
        <taxon>Myxococcota</taxon>
        <taxon>Myxococcia</taxon>
        <taxon>Myxococcales</taxon>
        <taxon>Cystobacterineae</taxon>
        <taxon>Archangiaceae</taxon>
        <taxon>Cystobacter</taxon>
    </lineage>
</organism>
<accession>A0A250JJN9</accession>